<dbReference type="Proteomes" id="UP001634394">
    <property type="component" value="Unassembled WGS sequence"/>
</dbReference>
<comment type="caution">
    <text evidence="2">The sequence shown here is derived from an EMBL/GenBank/DDBJ whole genome shotgun (WGS) entry which is preliminary data.</text>
</comment>
<reference evidence="2 3" key="1">
    <citation type="submission" date="2024-11" db="EMBL/GenBank/DDBJ databases">
        <title>Chromosome-level genome assembly of the freshwater bivalve Anodonta woodiana.</title>
        <authorList>
            <person name="Chen X."/>
        </authorList>
    </citation>
    <scope>NUCLEOTIDE SEQUENCE [LARGE SCALE GENOMIC DNA]</scope>
    <source>
        <strain evidence="2">MN2024</strain>
        <tissue evidence="2">Gills</tissue>
    </source>
</reference>
<dbReference type="EMBL" id="JBJQND010000010">
    <property type="protein sequence ID" value="KAL3864680.1"/>
    <property type="molecule type" value="Genomic_DNA"/>
</dbReference>
<dbReference type="AlphaFoldDB" id="A0ABD3VSW9"/>
<name>A0ABD3VSW9_SINWO</name>
<feature type="compositionally biased region" description="Polar residues" evidence="1">
    <location>
        <begin position="54"/>
        <end position="71"/>
    </location>
</feature>
<protein>
    <submittedName>
        <fullName evidence="2">Uncharacterized protein</fullName>
    </submittedName>
</protein>
<evidence type="ECO:0000313" key="2">
    <source>
        <dbReference type="EMBL" id="KAL3864680.1"/>
    </source>
</evidence>
<organism evidence="2 3">
    <name type="scientific">Sinanodonta woodiana</name>
    <name type="common">Chinese pond mussel</name>
    <name type="synonym">Anodonta woodiana</name>
    <dbReference type="NCBI Taxonomy" id="1069815"/>
    <lineage>
        <taxon>Eukaryota</taxon>
        <taxon>Metazoa</taxon>
        <taxon>Spiralia</taxon>
        <taxon>Lophotrochozoa</taxon>
        <taxon>Mollusca</taxon>
        <taxon>Bivalvia</taxon>
        <taxon>Autobranchia</taxon>
        <taxon>Heteroconchia</taxon>
        <taxon>Palaeoheterodonta</taxon>
        <taxon>Unionida</taxon>
        <taxon>Unionoidea</taxon>
        <taxon>Unionidae</taxon>
        <taxon>Unioninae</taxon>
        <taxon>Sinanodonta</taxon>
    </lineage>
</organism>
<feature type="region of interest" description="Disordered" evidence="1">
    <location>
        <begin position="53"/>
        <end position="76"/>
    </location>
</feature>
<evidence type="ECO:0000256" key="1">
    <source>
        <dbReference type="SAM" id="MobiDB-lite"/>
    </source>
</evidence>
<proteinExistence type="predicted"/>
<evidence type="ECO:0000313" key="3">
    <source>
        <dbReference type="Proteomes" id="UP001634394"/>
    </source>
</evidence>
<keyword evidence="3" id="KW-1185">Reference proteome</keyword>
<gene>
    <name evidence="2" type="ORF">ACJMK2_006341</name>
</gene>
<accession>A0ABD3VSW9</accession>
<sequence>MASRSSKQRSVPYDLDNPFNWTTLHLKRKLESIGIKVSSVLPKHALRQLYMDNAPSTSSRPADQVQSQSRDSPPPQVELRLRPMEEVASPLPQLPTRRGRRSATIVNAHSAQISNPAETAIQRTFPEVRVTSNMAAVPETPFSVANIVTSIESMQRSFTELTTSISTIMARQQASSSDLNDSTRLTTSQASQPMTSLDQLMQSHGVSPEILPAIDVVSETKGSRFSRVSMSILHFFCYHTSS</sequence>